<sequence length="307" mass="35324">MVSPELSGEVYRKPFISCMFGCAMQPHAFIKRWSNEVPTLYFLDICAVNATKIPKENVKIDTRKAKLVERLIRLDKSHNSFSYLLALAEKVSDSRGKMSNDELLEQVLRDVAALRAFFVKSRIIEPDEFLISYTQDLYQVPHEVAHDAYIKFLRIANDRLDLGNAVAKPHRLRKAEEILMEADALAIGRQHPVVLVTLACLYGNSSAKRVMKFKANTVRFDAENALADIMIISRFFPEKLKMEQAGREWKTSYDQCDFITDDDGLLGILRCFEAKNARLEKIENLYRTYIEVKLNFRLLFTEISSLN</sequence>
<evidence type="ECO:0000313" key="1">
    <source>
        <dbReference type="EMBL" id="CAA2145089.1"/>
    </source>
</evidence>
<gene>
    <name evidence="1" type="ORF">MBLL_04210</name>
</gene>
<protein>
    <submittedName>
        <fullName evidence="1">Uncharacterized protein</fullName>
    </submittedName>
</protein>
<proteinExistence type="predicted"/>
<dbReference type="RefSeq" id="WP_339163496.1">
    <property type="nucleotide sequence ID" value="NZ_LR743511.1"/>
</dbReference>
<accession>A0A679JWU5</accession>
<dbReference type="EMBL" id="LR743511">
    <property type="protein sequence ID" value="CAA2145089.1"/>
    <property type="molecule type" value="Genomic_DNA"/>
</dbReference>
<organism evidence="1">
    <name type="scientific">Methylobacterium bullatum</name>
    <dbReference type="NCBI Taxonomy" id="570505"/>
    <lineage>
        <taxon>Bacteria</taxon>
        <taxon>Pseudomonadati</taxon>
        <taxon>Pseudomonadota</taxon>
        <taxon>Alphaproteobacteria</taxon>
        <taxon>Hyphomicrobiales</taxon>
        <taxon>Methylobacteriaceae</taxon>
        <taxon>Methylobacterium</taxon>
    </lineage>
</organism>
<dbReference type="AlphaFoldDB" id="A0A679JWU5"/>
<name>A0A679JWU5_9HYPH</name>
<reference evidence="1" key="1">
    <citation type="submission" date="2019-12" db="EMBL/GenBank/DDBJ databases">
        <authorList>
            <person name="Cremers G."/>
        </authorList>
    </citation>
    <scope>NUCLEOTIDE SEQUENCE</scope>
    <source>
        <strain evidence="1">Mbul2</strain>
    </source>
</reference>